<dbReference type="PANTHER" id="PTHR30290">
    <property type="entry name" value="PERIPLASMIC BINDING COMPONENT OF ABC TRANSPORTER"/>
    <property type="match status" value="1"/>
</dbReference>
<dbReference type="PROSITE" id="PS51257">
    <property type="entry name" value="PROKAR_LIPOPROTEIN"/>
    <property type="match status" value="1"/>
</dbReference>
<dbReference type="RefSeq" id="WP_126984697.1">
    <property type="nucleotide sequence ID" value="NZ_ML133851.1"/>
</dbReference>
<dbReference type="InterPro" id="IPR030678">
    <property type="entry name" value="Peptide/Ni-bd"/>
</dbReference>
<dbReference type="InterPro" id="IPR039424">
    <property type="entry name" value="SBP_5"/>
</dbReference>
<gene>
    <name evidence="4" type="ORF">DS079_02680</name>
</gene>
<dbReference type="EMBL" id="QOCI01000001">
    <property type="protein sequence ID" value="RRR20321.1"/>
    <property type="molecule type" value="Genomic_DNA"/>
</dbReference>
<proteinExistence type="predicted"/>
<evidence type="ECO:0000256" key="2">
    <source>
        <dbReference type="SAM" id="SignalP"/>
    </source>
</evidence>
<feature type="chain" id="PRO_5018521600" evidence="2">
    <location>
        <begin position="23"/>
        <end position="580"/>
    </location>
</feature>
<evidence type="ECO:0000313" key="5">
    <source>
        <dbReference type="Proteomes" id="UP000274327"/>
    </source>
</evidence>
<comment type="caution">
    <text evidence="4">The sequence shown here is derived from an EMBL/GenBank/DDBJ whole genome shotgun (WGS) entry which is preliminary data.</text>
</comment>
<sequence length="580" mass="63005">MRVTRRSILGATALTVSMTALAACSQDPGTGGSGGASDGGGEGEQIASDQNDINTKEREEIGEGGVLRLANNAFPANWNPFHSDGNEANTSDILRTIFPLEVWWSNAAGEVSANPHYTKRIELTSEDPQVMEIELNEGMSWSDGTPIDYKSIENVFKVMDGSQEEYAIASSEGYNKVEKIEQGDSDLIAVITFKEKYADWIGLAAVMPDSLAESAEAFNTGWLEGPQVTAGPFKIGKIDSGNKTVLVEPDENWWGDKPFLSQVLFTTIEDPAATATSFQNGQLDVIETTVPATYSVVEPLIGNGAVLRQAAGPNWTHITLNGAEGRPLADQAVRQAIFRAINREDVFLSVNSTMPYPENTEPLNNHLLMTNQEGYQENSGDLGSYDPEAAKKLLEDAGYTLEGEGESLVASKDGTPIEITYVYNDGSKTNEAVVPVVQEQLKAVGITMKVQKVPPTDLFSKYVIPGEFDLTLFGWVGNPFLSSGDSIWKSEGEQNFGKIGDPDTDKLIDQAAVETDHAARLELINQIDANLWELAGTIPLWQSYDFFVQNEDLANFGAWGFELPDWTKIGYVTGSAKLEG</sequence>
<name>A0A3R8QR84_9MICO</name>
<protein>
    <submittedName>
        <fullName evidence="4">ABC transporter family substrate-binding protein</fullName>
    </submittedName>
</protein>
<dbReference type="Pfam" id="PF00496">
    <property type="entry name" value="SBP_bac_5"/>
    <property type="match status" value="1"/>
</dbReference>
<dbReference type="GO" id="GO:0043190">
    <property type="term" value="C:ATP-binding cassette (ABC) transporter complex"/>
    <property type="evidence" value="ECO:0007669"/>
    <property type="project" value="InterPro"/>
</dbReference>
<feature type="compositionally biased region" description="Gly residues" evidence="1">
    <location>
        <begin position="29"/>
        <end position="43"/>
    </location>
</feature>
<feature type="domain" description="Solute-binding protein family 5" evidence="3">
    <location>
        <begin position="123"/>
        <end position="480"/>
    </location>
</feature>
<dbReference type="PANTHER" id="PTHR30290:SF65">
    <property type="entry name" value="MONOACYL PHOSPHATIDYLINOSITOL TETRAMANNOSIDE-BINDING PROTEIN LPQW-RELATED"/>
    <property type="match status" value="1"/>
</dbReference>
<dbReference type="CDD" id="cd08501">
    <property type="entry name" value="PBP2_Lpqw"/>
    <property type="match status" value="1"/>
</dbReference>
<keyword evidence="2" id="KW-0732">Signal</keyword>
<dbReference type="GO" id="GO:0015833">
    <property type="term" value="P:peptide transport"/>
    <property type="evidence" value="ECO:0007669"/>
    <property type="project" value="TreeGrafter"/>
</dbReference>
<dbReference type="Gene3D" id="3.10.105.10">
    <property type="entry name" value="Dipeptide-binding Protein, Domain 3"/>
    <property type="match status" value="1"/>
</dbReference>
<dbReference type="InterPro" id="IPR000914">
    <property type="entry name" value="SBP_5_dom"/>
</dbReference>
<dbReference type="Gene3D" id="3.90.76.10">
    <property type="entry name" value="Dipeptide-binding Protein, Domain 1"/>
    <property type="match status" value="1"/>
</dbReference>
<dbReference type="AlphaFoldDB" id="A0A3R8QR84"/>
<dbReference type="GeneID" id="78119934"/>
<dbReference type="Proteomes" id="UP000274327">
    <property type="component" value="Unassembled WGS sequence"/>
</dbReference>
<dbReference type="GO" id="GO:1904680">
    <property type="term" value="F:peptide transmembrane transporter activity"/>
    <property type="evidence" value="ECO:0007669"/>
    <property type="project" value="TreeGrafter"/>
</dbReference>
<organism evidence="4 5">
    <name type="scientific">Brachybacterium paraconglomeratum</name>
    <dbReference type="NCBI Taxonomy" id="173362"/>
    <lineage>
        <taxon>Bacteria</taxon>
        <taxon>Bacillati</taxon>
        <taxon>Actinomycetota</taxon>
        <taxon>Actinomycetes</taxon>
        <taxon>Micrococcales</taxon>
        <taxon>Dermabacteraceae</taxon>
        <taxon>Brachybacterium</taxon>
    </lineage>
</organism>
<dbReference type="SUPFAM" id="SSF53850">
    <property type="entry name" value="Periplasmic binding protein-like II"/>
    <property type="match status" value="1"/>
</dbReference>
<dbReference type="PIRSF" id="PIRSF002741">
    <property type="entry name" value="MppA"/>
    <property type="match status" value="1"/>
</dbReference>
<feature type="region of interest" description="Disordered" evidence="1">
    <location>
        <begin position="27"/>
        <end position="54"/>
    </location>
</feature>
<reference evidence="4 5" key="1">
    <citation type="submission" date="2018-07" db="EMBL/GenBank/DDBJ databases">
        <title>Brachybacteriurn paraconglorneratum KCTC 9916.</title>
        <authorList>
            <person name="Li Y."/>
        </authorList>
    </citation>
    <scope>NUCLEOTIDE SEQUENCE [LARGE SCALE GENOMIC DNA]</scope>
    <source>
        <strain evidence="4 5">KCTC 9916</strain>
    </source>
</reference>
<feature type="signal peptide" evidence="2">
    <location>
        <begin position="1"/>
        <end position="22"/>
    </location>
</feature>
<keyword evidence="5" id="KW-1185">Reference proteome</keyword>
<evidence type="ECO:0000256" key="1">
    <source>
        <dbReference type="SAM" id="MobiDB-lite"/>
    </source>
</evidence>
<evidence type="ECO:0000259" key="3">
    <source>
        <dbReference type="Pfam" id="PF00496"/>
    </source>
</evidence>
<evidence type="ECO:0000313" key="4">
    <source>
        <dbReference type="EMBL" id="RRR20321.1"/>
    </source>
</evidence>
<accession>A0A3R8QR84</accession>
<dbReference type="Gene3D" id="3.40.190.10">
    <property type="entry name" value="Periplasmic binding protein-like II"/>
    <property type="match status" value="1"/>
</dbReference>
<dbReference type="GO" id="GO:0042597">
    <property type="term" value="C:periplasmic space"/>
    <property type="evidence" value="ECO:0007669"/>
    <property type="project" value="UniProtKB-ARBA"/>
</dbReference>